<dbReference type="STRING" id="62062.ENSHHUP00000010486"/>
<evidence type="ECO:0000256" key="1">
    <source>
        <dbReference type="SAM" id="Phobius"/>
    </source>
</evidence>
<reference evidence="2" key="2">
    <citation type="submission" date="2025-08" db="UniProtKB">
        <authorList>
            <consortium name="Ensembl"/>
        </authorList>
    </citation>
    <scope>IDENTIFICATION</scope>
</reference>
<keyword evidence="1" id="KW-0812">Transmembrane</keyword>
<accession>A0A4W5KEV4</accession>
<dbReference type="Proteomes" id="UP000314982">
    <property type="component" value="Unassembled WGS sequence"/>
</dbReference>
<dbReference type="Ensembl" id="ENSHHUT00000010823.1">
    <property type="protein sequence ID" value="ENSHHUP00000010486.1"/>
    <property type="gene ID" value="ENSHHUG00000006417.1"/>
</dbReference>
<organism evidence="2 3">
    <name type="scientific">Hucho hucho</name>
    <name type="common">huchen</name>
    <dbReference type="NCBI Taxonomy" id="62062"/>
    <lineage>
        <taxon>Eukaryota</taxon>
        <taxon>Metazoa</taxon>
        <taxon>Chordata</taxon>
        <taxon>Craniata</taxon>
        <taxon>Vertebrata</taxon>
        <taxon>Euteleostomi</taxon>
        <taxon>Actinopterygii</taxon>
        <taxon>Neopterygii</taxon>
        <taxon>Teleostei</taxon>
        <taxon>Protacanthopterygii</taxon>
        <taxon>Salmoniformes</taxon>
        <taxon>Salmonidae</taxon>
        <taxon>Salmoninae</taxon>
        <taxon>Hucho</taxon>
    </lineage>
</organism>
<name>A0A4W5KEV4_9TELE</name>
<keyword evidence="3" id="KW-1185">Reference proteome</keyword>
<proteinExistence type="predicted"/>
<reference evidence="2" key="3">
    <citation type="submission" date="2025-09" db="UniProtKB">
        <authorList>
            <consortium name="Ensembl"/>
        </authorList>
    </citation>
    <scope>IDENTIFICATION</scope>
</reference>
<keyword evidence="1" id="KW-1133">Transmembrane helix</keyword>
<evidence type="ECO:0000313" key="3">
    <source>
        <dbReference type="Proteomes" id="UP000314982"/>
    </source>
</evidence>
<keyword evidence="1" id="KW-0472">Membrane</keyword>
<sequence length="141" mass="15491">SALIHCLGDTIITFPVDLTTPSGCSSSLFTAEELQAIRSTTFHDVITAVTSAEAEDIQRRVFFWKDGDPCPQPSQVTASELHPCTNATKLNYFDDGSKAGFGILVICLFLFPVGQYLMLTNRNPHAHFTLGYFDSLIQSDL</sequence>
<protein>
    <submittedName>
        <fullName evidence="2">Uncharacterized protein</fullName>
    </submittedName>
</protein>
<evidence type="ECO:0000313" key="2">
    <source>
        <dbReference type="Ensembl" id="ENSHHUP00000010486.1"/>
    </source>
</evidence>
<dbReference type="AlphaFoldDB" id="A0A4W5KEV4"/>
<reference evidence="3" key="1">
    <citation type="submission" date="2018-06" db="EMBL/GenBank/DDBJ databases">
        <title>Genome assembly of Danube salmon.</title>
        <authorList>
            <person name="Macqueen D.J."/>
            <person name="Gundappa M.K."/>
        </authorList>
    </citation>
    <scope>NUCLEOTIDE SEQUENCE [LARGE SCALE GENOMIC DNA]</scope>
</reference>
<feature type="transmembrane region" description="Helical" evidence="1">
    <location>
        <begin position="99"/>
        <end position="119"/>
    </location>
</feature>